<keyword evidence="2" id="KW-1185">Reference proteome</keyword>
<reference evidence="1 2" key="1">
    <citation type="submission" date="2023-07" db="EMBL/GenBank/DDBJ databases">
        <title>Genomic Encyclopedia of Type Strains, Phase IV (KMG-IV): sequencing the most valuable type-strain genomes for metagenomic binning, comparative biology and taxonomic classification.</title>
        <authorList>
            <person name="Goeker M."/>
        </authorList>
    </citation>
    <scope>NUCLEOTIDE SEQUENCE [LARGE SCALE GENOMIC DNA]</scope>
    <source>
        <strain evidence="1 2">DSM 29005</strain>
    </source>
</reference>
<dbReference type="Gene3D" id="3.75.10.10">
    <property type="entry name" value="L-arginine/glycine Amidinotransferase, Chain A"/>
    <property type="match status" value="1"/>
</dbReference>
<evidence type="ECO:0000313" key="2">
    <source>
        <dbReference type="Proteomes" id="UP001234495"/>
    </source>
</evidence>
<protein>
    <submittedName>
        <fullName evidence="1">N-dimethylarginine dimethylaminohydrolase</fullName>
    </submittedName>
</protein>
<organism evidence="1 2">
    <name type="scientific">Metabacillus malikii</name>
    <dbReference type="NCBI Taxonomy" id="1504265"/>
    <lineage>
        <taxon>Bacteria</taxon>
        <taxon>Bacillati</taxon>
        <taxon>Bacillota</taxon>
        <taxon>Bacilli</taxon>
        <taxon>Bacillales</taxon>
        <taxon>Bacillaceae</taxon>
        <taxon>Metabacillus</taxon>
    </lineage>
</organism>
<dbReference type="EMBL" id="JAUSUD010000008">
    <property type="protein sequence ID" value="MDQ0230894.1"/>
    <property type="molecule type" value="Genomic_DNA"/>
</dbReference>
<proteinExistence type="predicted"/>
<comment type="caution">
    <text evidence="1">The sequence shown here is derived from an EMBL/GenBank/DDBJ whole genome shotgun (WGS) entry which is preliminary data.</text>
</comment>
<gene>
    <name evidence="1" type="ORF">J2S19_002151</name>
</gene>
<dbReference type="SUPFAM" id="SSF55909">
    <property type="entry name" value="Pentein"/>
    <property type="match status" value="1"/>
</dbReference>
<dbReference type="PANTHER" id="PTHR47271:SF2">
    <property type="entry name" value="ARGININE DEIMINASE"/>
    <property type="match status" value="1"/>
</dbReference>
<dbReference type="RefSeq" id="WP_307341000.1">
    <property type="nucleotide sequence ID" value="NZ_JAUSUD010000008.1"/>
</dbReference>
<dbReference type="Proteomes" id="UP001234495">
    <property type="component" value="Unassembled WGS sequence"/>
</dbReference>
<dbReference type="PANTHER" id="PTHR47271">
    <property type="entry name" value="ARGININE DEIMINASE"/>
    <property type="match status" value="1"/>
</dbReference>
<dbReference type="Pfam" id="PF19420">
    <property type="entry name" value="DDAH_eukar"/>
    <property type="match status" value="1"/>
</dbReference>
<name>A0ABT9ZF80_9BACI</name>
<sequence>MKNNSMTDAKTYCMSEYDVLKRVILCQPQYMTIRDVINETQEHFKDEGIHIELALEQHQNFVKVLKENEVDVTLLPYHKKYPEQVFTRDIGFTLGQTVFVAKMATDIRAGEENVLKQWLDDEEISYYNLVEEQIEGGDVMIDKETIYVGLSERTTQRAAEQLQRLLTDFKIITIPFKAKYLHLDCIFNIVSPGVALIYPDALNKKEVDVLGSRYDLIEVSEEEQFQLGTNVLNIGHKRILSLPVNKHVNEQLRNRGFEVIEVDITEIIKSGGSFRCCTLPILRMTN</sequence>
<evidence type="ECO:0000313" key="1">
    <source>
        <dbReference type="EMBL" id="MDQ0230894.1"/>
    </source>
</evidence>
<accession>A0ABT9ZF80</accession>